<dbReference type="InterPro" id="IPR040962">
    <property type="entry name" value="TPR_22"/>
</dbReference>
<dbReference type="PROSITE" id="PS50293">
    <property type="entry name" value="TPR_REGION"/>
    <property type="match status" value="1"/>
</dbReference>
<dbReference type="InterPro" id="IPR011990">
    <property type="entry name" value="TPR-like_helical_dom_sf"/>
</dbReference>
<evidence type="ECO:0000313" key="5">
    <source>
        <dbReference type="EMBL" id="ODQ60834.1"/>
    </source>
</evidence>
<organism evidence="5 6">
    <name type="scientific">Wickerhamomyces anomalus (strain ATCC 58044 / CBS 1984 / NCYC 433 / NRRL Y-366-8)</name>
    <name type="common">Yeast</name>
    <name type="synonym">Hansenula anomala</name>
    <dbReference type="NCBI Taxonomy" id="683960"/>
    <lineage>
        <taxon>Eukaryota</taxon>
        <taxon>Fungi</taxon>
        <taxon>Dikarya</taxon>
        <taxon>Ascomycota</taxon>
        <taxon>Saccharomycotina</taxon>
        <taxon>Saccharomycetes</taxon>
        <taxon>Phaffomycetales</taxon>
        <taxon>Wickerhamomycetaceae</taxon>
        <taxon>Wickerhamomyces</taxon>
    </lineage>
</organism>
<evidence type="ECO:0000256" key="2">
    <source>
        <dbReference type="ARBA" id="ARBA00022803"/>
    </source>
</evidence>
<evidence type="ECO:0008006" key="7">
    <source>
        <dbReference type="Google" id="ProtNLM"/>
    </source>
</evidence>
<dbReference type="SMART" id="SM00028">
    <property type="entry name" value="TPR"/>
    <property type="match status" value="11"/>
</dbReference>
<evidence type="ECO:0000256" key="3">
    <source>
        <dbReference type="PROSITE-ProRule" id="PRU00339"/>
    </source>
</evidence>
<dbReference type="InterPro" id="IPR039226">
    <property type="entry name" value="Ski3/TTC37"/>
</dbReference>
<dbReference type="EMBL" id="KV454209">
    <property type="protein sequence ID" value="ODQ60834.1"/>
    <property type="molecule type" value="Genomic_DNA"/>
</dbReference>
<dbReference type="Proteomes" id="UP000094112">
    <property type="component" value="Unassembled WGS sequence"/>
</dbReference>
<dbReference type="PANTHER" id="PTHR15704:SF7">
    <property type="entry name" value="SUPERKILLER COMPLEX PROTEIN 3"/>
    <property type="match status" value="1"/>
</dbReference>
<dbReference type="Pfam" id="PF13432">
    <property type="entry name" value="TPR_16"/>
    <property type="match status" value="1"/>
</dbReference>
<accession>A0A1E3P6E7</accession>
<dbReference type="RefSeq" id="XP_019040041.1">
    <property type="nucleotide sequence ID" value="XM_019181402.1"/>
</dbReference>
<keyword evidence="1" id="KW-0677">Repeat</keyword>
<sequence length="1342" mass="152693">MSEAKGYLKAAKQALKDDNPEYCIQLAEDALKIDPKNYFAFVFIGKSSHLLQQIDPAIKAYKKAIEVDHDNITAWKGLFLIVSNHNDYKQFFEFAGDYAELLVSLQEGLSEFIREIRKYLKNNSSDEVYEEYLRSLLPENKLGQVCLGIIEKPQKVITEYLDIQLKRENSEVSKKTTRERLKSKNQQLMDKIAWEYYKDSVIPHLYEELINTLDDDEKRRETEEQYLKYRYKVLKAAPSTAKPDLFASIKEMIEGMVLVKHTSFFAWSLYFDWIDSSDLSTIDETTLKNFLKLFKSEPLGQIIYAYVLSDLSPFKIDIEEKKKPSKSKELSQEEQQLEQLETDETDSALAPEELLALMVQGLESCKTSLLAYRIVLSYQIHLKLFESALATCQAAIQLLVTSTRHTGFDFKNSKEDLLVNYGVVLTYYEAPKNFKRALQIFDKILVESPTNVNARVGKGLILVERGELQDARTLLAQVTEEFPDNDEAIMELSWCQVKLGEYQTGREGLCQVLSNLKGNTLHILELKASVNWKIAQSYLLEGGNVDKAYEYLVESLRASKNFAPSYTSLGEIYLNHYEDEKRSAKCFLKAFEIDSNEVTAAWYLVKDFTAKTDWPRAEMFCKRLIISENSKRRLGNDSWPYRILGCASLETQDDAKAVEWFQTAIRLNANDTESWIGLGEAYYGCGRLEAAAKVFRRALESEPEHWVAQYLLAVVETHISEFDVAIEIFGKLLGERPNEECVVAGLYDALYQYANECVSRGFFGKAIGLVLKAVELLPKGNKQSLNFWKITGDLVHIFLIVQSKIDQFPHKEFLELFQSVDVDLDSSLIDEYIEGEKLVELVALFLVYCNQAALSLNPSSRPLRSSSFYNLGLSQLIAYLKTKNTEFRDSSIISLKESIKLQSNYAEPWIALGVASISVNPRVAQHCFIKGSSIDPKNVEIWSDLALLYLRYDDPELAVESYMRGQSLAPSEPISWLGHALAAQAQGDFELASNLFTHAFILSNGRSPVAQLLYGLNICLKRIGKGDDVQDVEAVQELSTACYGMLQYLKHYPLDPFGLSVSCLILEKLNDYELGQEISTQLLSILEKAYEESESDDVLLNFARIKAQSARFELGVQNYEGAIECAQECLELTEDEKTVISSRTVLGLSYFFLDKFDEALEEFKLILSLSNDAKRLVVLISQVLYIYDTEETKQAALDQLFHNIETAGTSLLVTLVIGAISVVENLEDYLVIIKSELEALPLSELISDKFKNVPYLVSQVNRRLKKNEQFTWQRSAYFFPDDLRIWENLDRNISLKIATHGKVNAKDLSDAYLNTGELRDIQRSMFLSPWNVASAEALKGCF</sequence>
<evidence type="ECO:0000313" key="6">
    <source>
        <dbReference type="Proteomes" id="UP000094112"/>
    </source>
</evidence>
<keyword evidence="2 3" id="KW-0802">TPR repeat</keyword>
<feature type="repeat" description="TPR" evidence="3">
    <location>
        <begin position="38"/>
        <end position="71"/>
    </location>
</feature>
<dbReference type="InterPro" id="IPR019734">
    <property type="entry name" value="TPR_rpt"/>
</dbReference>
<reference evidence="5 6" key="1">
    <citation type="journal article" date="2016" name="Proc. Natl. Acad. Sci. U.S.A.">
        <title>Comparative genomics of biotechnologically important yeasts.</title>
        <authorList>
            <person name="Riley R."/>
            <person name="Haridas S."/>
            <person name="Wolfe K.H."/>
            <person name="Lopes M.R."/>
            <person name="Hittinger C.T."/>
            <person name="Goeker M."/>
            <person name="Salamov A.A."/>
            <person name="Wisecaver J.H."/>
            <person name="Long T.M."/>
            <person name="Calvey C.H."/>
            <person name="Aerts A.L."/>
            <person name="Barry K.W."/>
            <person name="Choi C."/>
            <person name="Clum A."/>
            <person name="Coughlan A.Y."/>
            <person name="Deshpande S."/>
            <person name="Douglass A.P."/>
            <person name="Hanson S.J."/>
            <person name="Klenk H.-P."/>
            <person name="LaButti K.M."/>
            <person name="Lapidus A."/>
            <person name="Lindquist E.A."/>
            <person name="Lipzen A.M."/>
            <person name="Meier-Kolthoff J.P."/>
            <person name="Ohm R.A."/>
            <person name="Otillar R.P."/>
            <person name="Pangilinan J.L."/>
            <person name="Peng Y."/>
            <person name="Rokas A."/>
            <person name="Rosa C.A."/>
            <person name="Scheuner C."/>
            <person name="Sibirny A.A."/>
            <person name="Slot J.C."/>
            <person name="Stielow J.B."/>
            <person name="Sun H."/>
            <person name="Kurtzman C.P."/>
            <person name="Blackwell M."/>
            <person name="Grigoriev I.V."/>
            <person name="Jeffries T.W."/>
        </authorList>
    </citation>
    <scope>NUCLEOTIDE SEQUENCE [LARGE SCALE GENOMIC DNA]</scope>
    <source>
        <strain evidence="6">ATCC 58044 / CBS 1984 / NCYC 433 / NRRL Y-366-8</strain>
    </source>
</reference>
<feature type="repeat" description="TPR" evidence="3">
    <location>
        <begin position="1140"/>
        <end position="1173"/>
    </location>
</feature>
<dbReference type="PROSITE" id="PS50005">
    <property type="entry name" value="TPR"/>
    <property type="match status" value="5"/>
</dbReference>
<evidence type="ECO:0000256" key="1">
    <source>
        <dbReference type="ARBA" id="ARBA00022737"/>
    </source>
</evidence>
<feature type="repeat" description="TPR" evidence="3">
    <location>
        <begin position="939"/>
        <end position="972"/>
    </location>
</feature>
<feature type="repeat" description="TPR" evidence="3">
    <location>
        <begin position="638"/>
        <end position="671"/>
    </location>
</feature>
<gene>
    <name evidence="5" type="ORF">WICANDRAFT_27706</name>
</gene>
<dbReference type="OrthoDB" id="421075at2759"/>
<feature type="repeat" description="TPR" evidence="3">
    <location>
        <begin position="672"/>
        <end position="705"/>
    </location>
</feature>
<name>A0A1E3P6E7_WICAA</name>
<evidence type="ECO:0000256" key="4">
    <source>
        <dbReference type="SAM" id="MobiDB-lite"/>
    </source>
</evidence>
<feature type="region of interest" description="Disordered" evidence="4">
    <location>
        <begin position="325"/>
        <end position="345"/>
    </location>
</feature>
<dbReference type="Gene3D" id="1.25.40.1040">
    <property type="match status" value="1"/>
</dbReference>
<dbReference type="GeneID" id="30198648"/>
<dbReference type="STRING" id="683960.A0A1E3P6E7"/>
<dbReference type="GO" id="GO:0070478">
    <property type="term" value="P:nuclear-transcribed mRNA catabolic process, 3'-5' exonucleolytic nonsense-mediated decay"/>
    <property type="evidence" value="ECO:0007669"/>
    <property type="project" value="EnsemblFungi"/>
</dbReference>
<dbReference type="GO" id="GO:0055087">
    <property type="term" value="C:Ski complex"/>
    <property type="evidence" value="ECO:0007669"/>
    <property type="project" value="EnsemblFungi"/>
</dbReference>
<dbReference type="SUPFAM" id="SSF48452">
    <property type="entry name" value="TPR-like"/>
    <property type="match status" value="4"/>
</dbReference>
<proteinExistence type="predicted"/>
<keyword evidence="6" id="KW-1185">Reference proteome</keyword>
<dbReference type="Gene3D" id="1.25.40.10">
    <property type="entry name" value="Tetratricopeptide repeat domain"/>
    <property type="match status" value="2"/>
</dbReference>
<dbReference type="Pfam" id="PF18833">
    <property type="entry name" value="TPR_22"/>
    <property type="match status" value="1"/>
</dbReference>
<protein>
    <recommendedName>
        <fullName evidence="7">Superkiller protein 3</fullName>
    </recommendedName>
</protein>
<dbReference type="GO" id="GO:0070481">
    <property type="term" value="P:nuclear-transcribed mRNA catabolic process, non-stop decay"/>
    <property type="evidence" value="ECO:0007669"/>
    <property type="project" value="EnsemblFungi"/>
</dbReference>
<dbReference type="Pfam" id="PF14559">
    <property type="entry name" value="TPR_19"/>
    <property type="match status" value="1"/>
</dbReference>
<dbReference type="PANTHER" id="PTHR15704">
    <property type="entry name" value="SUPERKILLER 3 PROTEIN-RELATED"/>
    <property type="match status" value="1"/>
</dbReference>